<organism evidence="2 3">
    <name type="scientific">Stylosanthes scabra</name>
    <dbReference type="NCBI Taxonomy" id="79078"/>
    <lineage>
        <taxon>Eukaryota</taxon>
        <taxon>Viridiplantae</taxon>
        <taxon>Streptophyta</taxon>
        <taxon>Embryophyta</taxon>
        <taxon>Tracheophyta</taxon>
        <taxon>Spermatophyta</taxon>
        <taxon>Magnoliopsida</taxon>
        <taxon>eudicotyledons</taxon>
        <taxon>Gunneridae</taxon>
        <taxon>Pentapetalae</taxon>
        <taxon>rosids</taxon>
        <taxon>fabids</taxon>
        <taxon>Fabales</taxon>
        <taxon>Fabaceae</taxon>
        <taxon>Papilionoideae</taxon>
        <taxon>50 kb inversion clade</taxon>
        <taxon>dalbergioids sensu lato</taxon>
        <taxon>Dalbergieae</taxon>
        <taxon>Pterocarpus clade</taxon>
        <taxon>Stylosanthes</taxon>
    </lineage>
</organism>
<feature type="non-terminal residue" evidence="2">
    <location>
        <position position="1"/>
    </location>
</feature>
<gene>
    <name evidence="2" type="ORF">PIB30_081008</name>
</gene>
<sequence length="51" mass="5407">APHTHAQALASKPSLSRQPRPAPDINAQRGSCSTTIKAYVPETRLGARINA</sequence>
<dbReference type="EMBL" id="JASCZI010061612">
    <property type="protein sequence ID" value="MED6139134.1"/>
    <property type="molecule type" value="Genomic_DNA"/>
</dbReference>
<evidence type="ECO:0000313" key="2">
    <source>
        <dbReference type="EMBL" id="MED6139134.1"/>
    </source>
</evidence>
<protein>
    <submittedName>
        <fullName evidence="2">Uncharacterized protein</fullName>
    </submittedName>
</protein>
<evidence type="ECO:0000256" key="1">
    <source>
        <dbReference type="SAM" id="MobiDB-lite"/>
    </source>
</evidence>
<keyword evidence="3" id="KW-1185">Reference proteome</keyword>
<reference evidence="2 3" key="1">
    <citation type="journal article" date="2023" name="Plants (Basel)">
        <title>Bridging the Gap: Combining Genomics and Transcriptomics Approaches to Understand Stylosanthes scabra, an Orphan Legume from the Brazilian Caatinga.</title>
        <authorList>
            <person name="Ferreira-Neto J.R.C."/>
            <person name="da Silva M.D."/>
            <person name="Binneck E."/>
            <person name="de Melo N.F."/>
            <person name="da Silva R.H."/>
            <person name="de Melo A.L.T.M."/>
            <person name="Pandolfi V."/>
            <person name="Bustamante F.O."/>
            <person name="Brasileiro-Vidal A.C."/>
            <person name="Benko-Iseppon A.M."/>
        </authorList>
    </citation>
    <scope>NUCLEOTIDE SEQUENCE [LARGE SCALE GENOMIC DNA]</scope>
    <source>
        <tissue evidence="2">Leaves</tissue>
    </source>
</reference>
<dbReference type="Proteomes" id="UP001341840">
    <property type="component" value="Unassembled WGS sequence"/>
</dbReference>
<proteinExistence type="predicted"/>
<feature type="region of interest" description="Disordered" evidence="1">
    <location>
        <begin position="1"/>
        <end position="30"/>
    </location>
</feature>
<comment type="caution">
    <text evidence="2">The sequence shown here is derived from an EMBL/GenBank/DDBJ whole genome shotgun (WGS) entry which is preliminary data.</text>
</comment>
<name>A0ABU6SRR1_9FABA</name>
<evidence type="ECO:0000313" key="3">
    <source>
        <dbReference type="Proteomes" id="UP001341840"/>
    </source>
</evidence>
<accession>A0ABU6SRR1</accession>